<dbReference type="Gene3D" id="2.160.10.10">
    <property type="entry name" value="Hexapeptide repeat proteins"/>
    <property type="match status" value="1"/>
</dbReference>
<evidence type="ECO:0000256" key="2">
    <source>
        <dbReference type="ARBA" id="ARBA00022737"/>
    </source>
</evidence>
<evidence type="ECO:0000256" key="3">
    <source>
        <dbReference type="PIRSR" id="PIRSR620019-1"/>
    </source>
</evidence>
<evidence type="ECO:0000313" key="6">
    <source>
        <dbReference type="EMBL" id="SHF35217.1"/>
    </source>
</evidence>
<dbReference type="RefSeq" id="WP_073239646.1">
    <property type="nucleotide sequence ID" value="NZ_FQUY01000019.1"/>
</dbReference>
<proteinExistence type="predicted"/>
<organism evidence="6 7">
    <name type="scientific">Desulforamulus putei DSM 12395</name>
    <dbReference type="NCBI Taxonomy" id="1121429"/>
    <lineage>
        <taxon>Bacteria</taxon>
        <taxon>Bacillati</taxon>
        <taxon>Bacillota</taxon>
        <taxon>Clostridia</taxon>
        <taxon>Eubacteriales</taxon>
        <taxon>Peptococcaceae</taxon>
        <taxon>Desulforamulus</taxon>
    </lineage>
</organism>
<dbReference type="Pfam" id="PF14602">
    <property type="entry name" value="Hexapep_2"/>
    <property type="match status" value="1"/>
</dbReference>
<dbReference type="PROSITE" id="PS00101">
    <property type="entry name" value="HEXAPEP_TRANSFERASES"/>
    <property type="match status" value="1"/>
</dbReference>
<dbReference type="CDD" id="cd03360">
    <property type="entry name" value="LbH_AT_putative"/>
    <property type="match status" value="1"/>
</dbReference>
<dbReference type="Pfam" id="PF17836">
    <property type="entry name" value="PglD_N"/>
    <property type="match status" value="1"/>
</dbReference>
<evidence type="ECO:0000256" key="4">
    <source>
        <dbReference type="PIRSR" id="PIRSR620019-2"/>
    </source>
</evidence>
<dbReference type="EMBL" id="FQUY01000019">
    <property type="protein sequence ID" value="SHF35217.1"/>
    <property type="molecule type" value="Genomic_DNA"/>
</dbReference>
<dbReference type="NCBIfam" id="TIGR03570">
    <property type="entry name" value="NeuD_NnaD"/>
    <property type="match status" value="1"/>
</dbReference>
<dbReference type="AlphaFoldDB" id="A0A1M5AYQ6"/>
<dbReference type="SUPFAM" id="SSF51161">
    <property type="entry name" value="Trimeric LpxA-like enzymes"/>
    <property type="match status" value="1"/>
</dbReference>
<feature type="site" description="Increases basicity of active site His" evidence="3">
    <location>
        <position position="140"/>
    </location>
</feature>
<evidence type="ECO:0000259" key="5">
    <source>
        <dbReference type="Pfam" id="PF17836"/>
    </source>
</evidence>
<dbReference type="STRING" id="1121429.SAMN02745133_02425"/>
<evidence type="ECO:0000256" key="1">
    <source>
        <dbReference type="ARBA" id="ARBA00022679"/>
    </source>
</evidence>
<evidence type="ECO:0000313" key="7">
    <source>
        <dbReference type="Proteomes" id="UP000184148"/>
    </source>
</evidence>
<dbReference type="OrthoDB" id="9801456at2"/>
<dbReference type="Proteomes" id="UP000184148">
    <property type="component" value="Unassembled WGS sequence"/>
</dbReference>
<name>A0A1M5AYQ6_9FIRM</name>
<dbReference type="GO" id="GO:0016740">
    <property type="term" value="F:transferase activity"/>
    <property type="evidence" value="ECO:0007669"/>
    <property type="project" value="UniProtKB-KW"/>
</dbReference>
<feature type="binding site" evidence="4">
    <location>
        <position position="72"/>
    </location>
    <ligand>
        <name>substrate</name>
    </ligand>
</feature>
<feature type="binding site" evidence="4">
    <location>
        <position position="148"/>
    </location>
    <ligand>
        <name>acetyl-CoA</name>
        <dbReference type="ChEBI" id="CHEBI:57288"/>
    </ligand>
</feature>
<dbReference type="InterPro" id="IPR018357">
    <property type="entry name" value="Hexapep_transf_CS"/>
</dbReference>
<dbReference type="InterPro" id="IPR020019">
    <property type="entry name" value="AcTrfase_PglD-like"/>
</dbReference>
<feature type="domain" description="PglD N-terminal" evidence="5">
    <location>
        <begin position="7"/>
        <end position="76"/>
    </location>
</feature>
<reference evidence="7" key="1">
    <citation type="submission" date="2016-11" db="EMBL/GenBank/DDBJ databases">
        <authorList>
            <person name="Varghese N."/>
            <person name="Submissions S."/>
        </authorList>
    </citation>
    <scope>NUCLEOTIDE SEQUENCE [LARGE SCALE GENOMIC DNA]</scope>
    <source>
        <strain evidence="7">DSM 12395</strain>
    </source>
</reference>
<dbReference type="PANTHER" id="PTHR43300">
    <property type="entry name" value="ACETYLTRANSFERASE"/>
    <property type="match status" value="1"/>
</dbReference>
<feature type="active site" description="Proton acceptor" evidence="3">
    <location>
        <position position="139"/>
    </location>
</feature>
<keyword evidence="7" id="KW-1185">Reference proteome</keyword>
<keyword evidence="1 6" id="KW-0808">Transferase</keyword>
<dbReference type="InterPro" id="IPR001451">
    <property type="entry name" value="Hexapep"/>
</dbReference>
<dbReference type="PANTHER" id="PTHR43300:SF7">
    <property type="entry name" value="UDP-N-ACETYLBACILLOSAMINE N-ACETYLTRANSFERASE"/>
    <property type="match status" value="1"/>
</dbReference>
<dbReference type="InterPro" id="IPR050179">
    <property type="entry name" value="Trans_hexapeptide_repeat"/>
</dbReference>
<dbReference type="InterPro" id="IPR011004">
    <property type="entry name" value="Trimer_LpxA-like_sf"/>
</dbReference>
<dbReference type="Pfam" id="PF00132">
    <property type="entry name" value="Hexapep"/>
    <property type="match status" value="1"/>
</dbReference>
<keyword evidence="2" id="KW-0677">Repeat</keyword>
<dbReference type="Gene3D" id="3.40.50.20">
    <property type="match status" value="1"/>
</dbReference>
<gene>
    <name evidence="6" type="ORF">SAMN02745133_02425</name>
</gene>
<sequence>MSNKKPVILVGGGGHAKVLLDILMFCDIPVIGVTEKDRAIGLINVPVIGDDDVILNYSPDEILLVNGLGLAGSREKREQVYRLFKKKGYQFKTLIHPSAILSPQIRLGEGVQIMAGAVVQVGCLIGDNTVINTRASVDHDCVIGNNVHIAPGAILAGGVKIGDSAFVGAGATVIQGISIGSNSMVAAGAVVVHDVPNNVTVMGVPAKVVHK</sequence>
<accession>A0A1M5AYQ6</accession>
<protein>
    <submittedName>
        <fullName evidence="6">UDP-perosamine 4-acetyltransferase</fullName>
    </submittedName>
</protein>
<dbReference type="InterPro" id="IPR041561">
    <property type="entry name" value="PglD_N"/>
</dbReference>